<dbReference type="GO" id="GO:0032885">
    <property type="term" value="P:regulation of polysaccharide biosynthetic process"/>
    <property type="evidence" value="ECO:0007669"/>
    <property type="project" value="TreeGrafter"/>
</dbReference>
<dbReference type="Proteomes" id="UP001165393">
    <property type="component" value="Unassembled WGS sequence"/>
</dbReference>
<feature type="domain" description="MucB/RseB C-terminal" evidence="7">
    <location>
        <begin position="243"/>
        <end position="336"/>
    </location>
</feature>
<name>A0AA42B739_9GAMM</name>
<evidence type="ECO:0000256" key="3">
    <source>
        <dbReference type="ARBA" id="ARBA00022729"/>
    </source>
</evidence>
<evidence type="ECO:0000256" key="1">
    <source>
        <dbReference type="ARBA" id="ARBA00004418"/>
    </source>
</evidence>
<dbReference type="AlphaFoldDB" id="A0AA42B739"/>
<dbReference type="InterPro" id="IPR038484">
    <property type="entry name" value="MucB/RseB_C_sf"/>
</dbReference>
<comment type="subcellular location">
    <subcellularLocation>
        <location evidence="1">Periplasm</location>
    </subcellularLocation>
</comment>
<evidence type="ECO:0000259" key="7">
    <source>
        <dbReference type="Pfam" id="PF17188"/>
    </source>
</evidence>
<feature type="signal peptide" evidence="5">
    <location>
        <begin position="1"/>
        <end position="36"/>
    </location>
</feature>
<gene>
    <name evidence="8" type="ORF">NAF29_03900</name>
</gene>
<evidence type="ECO:0000313" key="8">
    <source>
        <dbReference type="EMBL" id="MCM2678818.1"/>
    </source>
</evidence>
<dbReference type="InterPro" id="IPR033436">
    <property type="entry name" value="MucB/RseB_C"/>
</dbReference>
<dbReference type="Gene3D" id="3.30.200.100">
    <property type="entry name" value="MucB/RseB, C-terminal domain"/>
    <property type="match status" value="1"/>
</dbReference>
<dbReference type="RefSeq" id="WP_251260169.1">
    <property type="nucleotide sequence ID" value="NZ_JAMQGP010000001.1"/>
</dbReference>
<keyword evidence="3 5" id="KW-0732">Signal</keyword>
<keyword evidence="4" id="KW-0574">Periplasm</keyword>
<evidence type="ECO:0000256" key="2">
    <source>
        <dbReference type="ARBA" id="ARBA00008150"/>
    </source>
</evidence>
<evidence type="ECO:0000256" key="4">
    <source>
        <dbReference type="ARBA" id="ARBA00022764"/>
    </source>
</evidence>
<dbReference type="Pfam" id="PF17188">
    <property type="entry name" value="MucB_RseB_C"/>
    <property type="match status" value="1"/>
</dbReference>
<dbReference type="PANTHER" id="PTHR38782:SF1">
    <property type="entry name" value="SIGMA-E FACTOR REGULATORY PROTEIN RSEB"/>
    <property type="match status" value="1"/>
</dbReference>
<organism evidence="8 9">
    <name type="scientific">Echinimonas agarilytica</name>
    <dbReference type="NCBI Taxonomy" id="1215918"/>
    <lineage>
        <taxon>Bacteria</taxon>
        <taxon>Pseudomonadati</taxon>
        <taxon>Pseudomonadota</taxon>
        <taxon>Gammaproteobacteria</taxon>
        <taxon>Alteromonadales</taxon>
        <taxon>Echinimonadaceae</taxon>
        <taxon>Echinimonas</taxon>
    </lineage>
</organism>
<dbReference type="GO" id="GO:0045152">
    <property type="term" value="F:antisigma factor binding"/>
    <property type="evidence" value="ECO:0007669"/>
    <property type="project" value="TreeGrafter"/>
</dbReference>
<proteinExistence type="inferred from homology"/>
<dbReference type="GO" id="GO:0030288">
    <property type="term" value="C:outer membrane-bounded periplasmic space"/>
    <property type="evidence" value="ECO:0007669"/>
    <property type="project" value="TreeGrafter"/>
</dbReference>
<feature type="chain" id="PRO_5041210017" evidence="5">
    <location>
        <begin position="37"/>
        <end position="350"/>
    </location>
</feature>
<dbReference type="PIRSF" id="PIRSF005427">
    <property type="entry name" value="RseB"/>
    <property type="match status" value="1"/>
</dbReference>
<dbReference type="InterPro" id="IPR033434">
    <property type="entry name" value="MucB/RseB_N"/>
</dbReference>
<evidence type="ECO:0000313" key="9">
    <source>
        <dbReference type="Proteomes" id="UP001165393"/>
    </source>
</evidence>
<accession>A0AA42B739</accession>
<dbReference type="InterPro" id="IPR005588">
    <property type="entry name" value="MucB_RseB"/>
</dbReference>
<sequence length="350" mass="38626">MKLRHQINKPNIKNKWLQCVVAATVLLFSIGSPVYAGDANIATTPSAKAWLLRMGQTFQAANYSLSLIRVYQQHFEPVVIEHGVIDGEEIVHVNYLNGPEREILHRGGLVTYFQHDEPPYSVSGERSVGPIPQAFISGIEALEESYTFVLGGRNRVMGRAAQLIRIEPKDGDRYSLWVWLDADLGMLLRADKVSPSGEPLEHVQIVSTQYFEQPTPIIEKLAQVDMPAAVPLLEPDSASTPTRVKWTARYLPRGFKLLGRDRHRLGMTENLVDYQLYSDGISSISIYIGAAIDGKPGQSLVSQGATNLITIAKDGMEVAVIGTLPPETIKRIAEGVYPEAQSSNKLGKQP</sequence>
<dbReference type="Pfam" id="PF03888">
    <property type="entry name" value="MucB_RseB"/>
    <property type="match status" value="1"/>
</dbReference>
<keyword evidence="9" id="KW-1185">Reference proteome</keyword>
<dbReference type="Gene3D" id="2.50.20.10">
    <property type="entry name" value="Lipoprotein localisation LolA/LolB/LppX"/>
    <property type="match status" value="1"/>
</dbReference>
<evidence type="ECO:0000256" key="5">
    <source>
        <dbReference type="SAM" id="SignalP"/>
    </source>
</evidence>
<comment type="similarity">
    <text evidence="2">Belongs to the RseB family.</text>
</comment>
<dbReference type="CDD" id="cd16327">
    <property type="entry name" value="RseB"/>
    <property type="match status" value="1"/>
</dbReference>
<dbReference type="PANTHER" id="PTHR38782">
    <property type="match status" value="1"/>
</dbReference>
<comment type="caution">
    <text evidence="8">The sequence shown here is derived from an EMBL/GenBank/DDBJ whole genome shotgun (WGS) entry which is preliminary data.</text>
</comment>
<reference evidence="8 9" key="1">
    <citation type="journal article" date="2013" name="Antonie Van Leeuwenhoek">
        <title>Echinimonas agarilytica gen. nov., sp. nov., a new gammaproteobacterium isolated from the sea urchin Strongylocentrotus intermedius.</title>
        <authorList>
            <person name="Nedashkovskaya O.I."/>
            <person name="Stenkova A.M."/>
            <person name="Zhukova N.V."/>
            <person name="Van Trappen S."/>
            <person name="Lee J.S."/>
            <person name="Kim S.B."/>
        </authorList>
    </citation>
    <scope>NUCLEOTIDE SEQUENCE [LARGE SCALE GENOMIC DNA]</scope>
    <source>
        <strain evidence="8 9">KMM 6351</strain>
    </source>
</reference>
<dbReference type="EMBL" id="JAMQGP010000001">
    <property type="protein sequence ID" value="MCM2678818.1"/>
    <property type="molecule type" value="Genomic_DNA"/>
</dbReference>
<feature type="domain" description="MucB/RseB N-terminal" evidence="6">
    <location>
        <begin position="46"/>
        <end position="212"/>
    </location>
</feature>
<evidence type="ECO:0000259" key="6">
    <source>
        <dbReference type="Pfam" id="PF03888"/>
    </source>
</evidence>
<protein>
    <submittedName>
        <fullName evidence="8">MucB/RseB C-terminal domain-containing protein</fullName>
    </submittedName>
</protein>